<dbReference type="CDD" id="cd10030">
    <property type="entry name" value="UDG-F4_TTUDGA_SPO1dp_like"/>
    <property type="match status" value="1"/>
</dbReference>
<dbReference type="InterPro" id="IPR036895">
    <property type="entry name" value="Uracil-DNA_glycosylase-like_sf"/>
</dbReference>
<dbReference type="PANTHER" id="PTHR33693">
    <property type="entry name" value="TYPE-5 URACIL-DNA GLYCOSYLASE"/>
    <property type="match status" value="1"/>
</dbReference>
<evidence type="ECO:0000256" key="8">
    <source>
        <dbReference type="ARBA" id="ARBA00022801"/>
    </source>
</evidence>
<dbReference type="GO" id="GO:0051539">
    <property type="term" value="F:4 iron, 4 sulfur cluster binding"/>
    <property type="evidence" value="ECO:0007669"/>
    <property type="project" value="UniProtKB-KW"/>
</dbReference>
<dbReference type="Proteomes" id="UP000249538">
    <property type="component" value="Unassembled WGS sequence"/>
</dbReference>
<keyword evidence="11" id="KW-0234">DNA repair</keyword>
<dbReference type="AlphaFoldDB" id="A0A2W7QVE2"/>
<dbReference type="SMART" id="SM00986">
    <property type="entry name" value="UDG"/>
    <property type="match status" value="1"/>
</dbReference>
<keyword evidence="8" id="KW-0378">Hydrolase</keyword>
<dbReference type="Pfam" id="PF03167">
    <property type="entry name" value="UDG"/>
    <property type="match status" value="1"/>
</dbReference>
<evidence type="ECO:0000256" key="9">
    <source>
        <dbReference type="ARBA" id="ARBA00023004"/>
    </source>
</evidence>
<organism evidence="13 14">
    <name type="scientific">Cereibacter changlensis</name>
    <dbReference type="NCBI Taxonomy" id="402884"/>
    <lineage>
        <taxon>Bacteria</taxon>
        <taxon>Pseudomonadati</taxon>
        <taxon>Pseudomonadota</taxon>
        <taxon>Alphaproteobacteria</taxon>
        <taxon>Rhodobacterales</taxon>
        <taxon>Paracoccaceae</taxon>
        <taxon>Cereibacter</taxon>
    </lineage>
</organism>
<comment type="catalytic activity">
    <reaction evidence="1">
        <text>Hydrolyzes single-stranded DNA or mismatched double-stranded DNA and polynucleotides, releasing free uracil.</text>
        <dbReference type="EC" id="3.2.2.27"/>
    </reaction>
</comment>
<dbReference type="SUPFAM" id="SSF52141">
    <property type="entry name" value="Uracil-DNA glycosylase-like"/>
    <property type="match status" value="1"/>
</dbReference>
<evidence type="ECO:0000256" key="5">
    <source>
        <dbReference type="ARBA" id="ARBA00022485"/>
    </source>
</evidence>
<evidence type="ECO:0000256" key="6">
    <source>
        <dbReference type="ARBA" id="ARBA00022723"/>
    </source>
</evidence>
<dbReference type="InterPro" id="IPR051536">
    <property type="entry name" value="UDG_Type-4/5"/>
</dbReference>
<evidence type="ECO:0000256" key="1">
    <source>
        <dbReference type="ARBA" id="ARBA00001400"/>
    </source>
</evidence>
<accession>A0A2W7QVE2</accession>
<evidence type="ECO:0000313" key="13">
    <source>
        <dbReference type="EMBL" id="PZX52244.1"/>
    </source>
</evidence>
<proteinExistence type="inferred from homology"/>
<dbReference type="InterPro" id="IPR005273">
    <property type="entry name" value="Ura-DNA_glyco_family4"/>
</dbReference>
<evidence type="ECO:0000256" key="2">
    <source>
        <dbReference type="ARBA" id="ARBA00006521"/>
    </source>
</evidence>
<dbReference type="Gene3D" id="3.40.470.10">
    <property type="entry name" value="Uracil-DNA glycosylase-like domain"/>
    <property type="match status" value="1"/>
</dbReference>
<evidence type="ECO:0000259" key="12">
    <source>
        <dbReference type="SMART" id="SM00986"/>
    </source>
</evidence>
<dbReference type="EC" id="3.2.2.27" evidence="3"/>
<keyword evidence="10" id="KW-0411">Iron-sulfur</keyword>
<protein>
    <recommendedName>
        <fullName evidence="4">Type-4 uracil-DNA glycosylase</fullName>
        <ecNumber evidence="3">3.2.2.27</ecNumber>
    </recommendedName>
</protein>
<dbReference type="GO" id="GO:0004844">
    <property type="term" value="F:uracil DNA N-glycosylase activity"/>
    <property type="evidence" value="ECO:0007669"/>
    <property type="project" value="UniProtKB-EC"/>
</dbReference>
<evidence type="ECO:0000256" key="4">
    <source>
        <dbReference type="ARBA" id="ARBA00019403"/>
    </source>
</evidence>
<feature type="domain" description="Uracil-DNA glycosylase-like" evidence="12">
    <location>
        <begin position="104"/>
        <end position="255"/>
    </location>
</feature>
<dbReference type="InterPro" id="IPR005122">
    <property type="entry name" value="Uracil-DNA_glycosylase-like"/>
</dbReference>
<dbReference type="NCBIfam" id="TIGR00758">
    <property type="entry name" value="UDG_fam4"/>
    <property type="match status" value="1"/>
</dbReference>
<dbReference type="GO" id="GO:0046872">
    <property type="term" value="F:metal ion binding"/>
    <property type="evidence" value="ECO:0007669"/>
    <property type="project" value="UniProtKB-KW"/>
</dbReference>
<dbReference type="PANTHER" id="PTHR33693:SF1">
    <property type="entry name" value="TYPE-4 URACIL-DNA GLYCOSYLASE"/>
    <property type="match status" value="1"/>
</dbReference>
<evidence type="ECO:0000256" key="11">
    <source>
        <dbReference type="ARBA" id="ARBA00023204"/>
    </source>
</evidence>
<sequence>MDRLDIDRLDHDTAAAMLLWQVDLGVTEALLDAPLNRYDLAEPVRAPAAPAARVTAEVLPMAAPDPVAEARALADAAEDLEALRAAMTAYEHCELKRGARNTVFSDGHPAARVMVIGEAPGRDEDTEGRPFVGRAGQLLDRMLAAIGLGRESPDPAQAVYITNVMPWRPPQNRDPLPEEIGMMRPFLERHVALVDPEVLVVMGNAAAQAVLGRGGITRMRGRWGEAWGRPVLPMCHPAYLLRNPENKRDAWADLLSLKARLT</sequence>
<evidence type="ECO:0000313" key="14">
    <source>
        <dbReference type="Proteomes" id="UP000249538"/>
    </source>
</evidence>
<dbReference type="GO" id="GO:0006281">
    <property type="term" value="P:DNA repair"/>
    <property type="evidence" value="ECO:0007669"/>
    <property type="project" value="UniProtKB-KW"/>
</dbReference>
<name>A0A2W7QVE2_9RHOB</name>
<reference evidence="13 14" key="1">
    <citation type="submission" date="2018-06" db="EMBL/GenBank/DDBJ databases">
        <title>Genomic Encyclopedia of Archaeal and Bacterial Type Strains, Phase II (KMG-II): from individual species to whole genera.</title>
        <authorList>
            <person name="Goeker M."/>
        </authorList>
    </citation>
    <scope>NUCLEOTIDE SEQUENCE [LARGE SCALE GENOMIC DNA]</scope>
    <source>
        <strain evidence="13 14">DSM 18774</strain>
    </source>
</reference>
<comment type="similarity">
    <text evidence="2">Belongs to the uracil-DNA glycosylase (UDG) superfamily. Type 4 (UDGa) family.</text>
</comment>
<keyword evidence="7" id="KW-0227">DNA damage</keyword>
<keyword evidence="5" id="KW-0004">4Fe-4S</keyword>
<evidence type="ECO:0000256" key="10">
    <source>
        <dbReference type="ARBA" id="ARBA00023014"/>
    </source>
</evidence>
<evidence type="ECO:0000256" key="3">
    <source>
        <dbReference type="ARBA" id="ARBA00012030"/>
    </source>
</evidence>
<evidence type="ECO:0000256" key="7">
    <source>
        <dbReference type="ARBA" id="ARBA00022763"/>
    </source>
</evidence>
<gene>
    <name evidence="13" type="ORF">LX76_02771</name>
</gene>
<dbReference type="EMBL" id="QKZS01000008">
    <property type="protein sequence ID" value="PZX52244.1"/>
    <property type="molecule type" value="Genomic_DNA"/>
</dbReference>
<keyword evidence="6" id="KW-0479">Metal-binding</keyword>
<keyword evidence="9" id="KW-0408">Iron</keyword>
<dbReference type="SMART" id="SM00987">
    <property type="entry name" value="UreE_C"/>
    <property type="match status" value="1"/>
</dbReference>
<comment type="caution">
    <text evidence="13">The sequence shown here is derived from an EMBL/GenBank/DDBJ whole genome shotgun (WGS) entry which is preliminary data.</text>
</comment>